<sequence length="130" mass="14690">MDNTEKAQWNRKLDERAAELESELRAAKADEDEAPTRTPHVQVPDTVDAAEERLRGALRGAEVERDVSELRDIEAARERLRTGEFGTCIDCGVQIPLDRLEALPASARCLECQQRHERTHPIEIRIPPAL</sequence>
<evidence type="ECO:0000256" key="1">
    <source>
        <dbReference type="ARBA" id="ARBA00022723"/>
    </source>
</evidence>
<dbReference type="GO" id="GO:0008270">
    <property type="term" value="F:zinc ion binding"/>
    <property type="evidence" value="ECO:0007669"/>
    <property type="project" value="UniProtKB-KW"/>
</dbReference>
<dbReference type="Pfam" id="PF01258">
    <property type="entry name" value="zf-dskA_traR"/>
    <property type="match status" value="1"/>
</dbReference>
<dbReference type="InterPro" id="IPR000962">
    <property type="entry name" value="Znf_DskA_TraR"/>
</dbReference>
<dbReference type="Gene3D" id="1.20.120.910">
    <property type="entry name" value="DksA, coiled-coil domain"/>
    <property type="match status" value="1"/>
</dbReference>
<dbReference type="RefSeq" id="WP_307596500.1">
    <property type="nucleotide sequence ID" value="NZ_CAXUQE020000001.1"/>
</dbReference>
<dbReference type="SUPFAM" id="SSF109635">
    <property type="entry name" value="DnaK suppressor protein DksA, alpha-hairpin domain"/>
    <property type="match status" value="1"/>
</dbReference>
<name>A0AAW8EPU2_VARPD</name>
<accession>A0AAW8EPU2</accession>
<organism evidence="7 8">
    <name type="scientific">Variovorax paradoxus</name>
    <dbReference type="NCBI Taxonomy" id="34073"/>
    <lineage>
        <taxon>Bacteria</taxon>
        <taxon>Pseudomonadati</taxon>
        <taxon>Pseudomonadota</taxon>
        <taxon>Betaproteobacteria</taxon>
        <taxon>Burkholderiales</taxon>
        <taxon>Comamonadaceae</taxon>
        <taxon>Variovorax</taxon>
    </lineage>
</organism>
<dbReference type="PROSITE" id="PS51128">
    <property type="entry name" value="ZF_DKSA_2"/>
    <property type="match status" value="1"/>
</dbReference>
<evidence type="ECO:0000259" key="6">
    <source>
        <dbReference type="Pfam" id="PF01258"/>
    </source>
</evidence>
<gene>
    <name evidence="7" type="ORF">J2W39_005726</name>
</gene>
<dbReference type="EMBL" id="JAUSRV010000017">
    <property type="protein sequence ID" value="MDP9974459.1"/>
    <property type="molecule type" value="Genomic_DNA"/>
</dbReference>
<keyword evidence="2" id="KW-0863">Zinc-finger</keyword>
<keyword evidence="1" id="KW-0479">Metal-binding</keyword>
<dbReference type="PANTHER" id="PTHR33823:SF4">
    <property type="entry name" value="GENERAL STRESS PROTEIN 16O"/>
    <property type="match status" value="1"/>
</dbReference>
<dbReference type="PANTHER" id="PTHR33823">
    <property type="entry name" value="RNA POLYMERASE-BINDING TRANSCRIPTION FACTOR DKSA-RELATED"/>
    <property type="match status" value="1"/>
</dbReference>
<feature type="domain" description="Zinc finger DksA/TraR C4-type" evidence="6">
    <location>
        <begin position="83"/>
        <end position="118"/>
    </location>
</feature>
<feature type="region of interest" description="Disordered" evidence="5">
    <location>
        <begin position="21"/>
        <end position="47"/>
    </location>
</feature>
<feature type="zinc finger region" description="dksA C4-type" evidence="4">
    <location>
        <begin position="88"/>
        <end position="112"/>
    </location>
</feature>
<dbReference type="Proteomes" id="UP001224845">
    <property type="component" value="Unassembled WGS sequence"/>
</dbReference>
<evidence type="ECO:0000313" key="8">
    <source>
        <dbReference type="Proteomes" id="UP001224845"/>
    </source>
</evidence>
<reference evidence="7" key="1">
    <citation type="submission" date="2023-07" db="EMBL/GenBank/DDBJ databases">
        <title>Sorghum-associated microbial communities from plants grown in Nebraska, USA.</title>
        <authorList>
            <person name="Schachtman D."/>
        </authorList>
    </citation>
    <scope>NUCLEOTIDE SEQUENCE</scope>
    <source>
        <strain evidence="7">DS3315</strain>
    </source>
</reference>
<dbReference type="AlphaFoldDB" id="A0AAW8EPU2"/>
<comment type="caution">
    <text evidence="7">The sequence shown here is derived from an EMBL/GenBank/DDBJ whole genome shotgun (WGS) entry which is preliminary data.</text>
</comment>
<evidence type="ECO:0000256" key="4">
    <source>
        <dbReference type="PROSITE-ProRule" id="PRU00510"/>
    </source>
</evidence>
<protein>
    <submittedName>
        <fullName evidence="7">RNA polymerase-binding transcription factor DksA</fullName>
    </submittedName>
</protein>
<proteinExistence type="predicted"/>
<keyword evidence="3" id="KW-0862">Zinc</keyword>
<evidence type="ECO:0000256" key="3">
    <source>
        <dbReference type="ARBA" id="ARBA00022833"/>
    </source>
</evidence>
<dbReference type="InterPro" id="IPR037187">
    <property type="entry name" value="DnaK_N"/>
</dbReference>
<dbReference type="SUPFAM" id="SSF57716">
    <property type="entry name" value="Glucocorticoid receptor-like (DNA-binding domain)"/>
    <property type="match status" value="1"/>
</dbReference>
<evidence type="ECO:0000256" key="5">
    <source>
        <dbReference type="SAM" id="MobiDB-lite"/>
    </source>
</evidence>
<evidence type="ECO:0000256" key="2">
    <source>
        <dbReference type="ARBA" id="ARBA00022771"/>
    </source>
</evidence>
<evidence type="ECO:0000313" key="7">
    <source>
        <dbReference type="EMBL" id="MDP9974459.1"/>
    </source>
</evidence>